<dbReference type="RefSeq" id="WP_311880445.1">
    <property type="nucleotide sequence ID" value="NZ_JARPXL010000010.1"/>
</dbReference>
<gene>
    <name evidence="1" type="ORF">P7D69_11690</name>
</gene>
<comment type="caution">
    <text evidence="1">The sequence shown here is derived from an EMBL/GenBank/DDBJ whole genome shotgun (WGS) entry which is preliminary data.</text>
</comment>
<sequence length="386" mass="44410">MDEQKETFEISKTVKNNIENFELFNSYVDKYTQDIFEMSSPYEFLLPQYMEKGGTGELSNIFSLDGNSLLNLAGTSINLKELLFSSKNGFVYQPDFDSLSNDTKEKIKSGIFKIGESKKIEGNLRAVIVDSTNSNQRVEDLTLKEVVVDKNIARTLTDLAVQAQLKQIYEIVVDIQETQEYQLHWDRNNSILAPFFTARTKILEFKKSGDLNRKIQLLEAASDSMEQALSAIKADLISNKDHIKKILKKPMYRYSTFERHANFILSDINLLLKIVGIQTYIDLTLDNEEVANDRLEAVKYIFELYSSRSIGETGNIISNTLERLPFINNVIPDVKKVEFPSLLEIIHDNYRYTSENKDSWLNINDEMREGKQFSLLSEGDLDHEEE</sequence>
<reference evidence="1" key="1">
    <citation type="submission" date="2023-03" db="EMBL/GenBank/DDBJ databases">
        <authorList>
            <person name="Shen W."/>
            <person name="Cai J."/>
        </authorList>
    </citation>
    <scope>NUCLEOTIDE SEQUENCE</scope>
    <source>
        <strain evidence="1">Y15</strain>
    </source>
</reference>
<proteinExistence type="predicted"/>
<dbReference type="EMBL" id="JARPXL010000010">
    <property type="protein sequence ID" value="MDT2545002.1"/>
    <property type="molecule type" value="Genomic_DNA"/>
</dbReference>
<organism evidence="1 2">
    <name type="scientific">Enterococcus raffinosus</name>
    <dbReference type="NCBI Taxonomy" id="71452"/>
    <lineage>
        <taxon>Bacteria</taxon>
        <taxon>Bacillati</taxon>
        <taxon>Bacillota</taxon>
        <taxon>Bacilli</taxon>
        <taxon>Lactobacillales</taxon>
        <taxon>Enterococcaceae</taxon>
        <taxon>Enterococcus</taxon>
    </lineage>
</organism>
<protein>
    <recommendedName>
        <fullName evidence="3">AIPR protein</fullName>
    </recommendedName>
</protein>
<dbReference type="Proteomes" id="UP001254770">
    <property type="component" value="Unassembled WGS sequence"/>
</dbReference>
<evidence type="ECO:0000313" key="2">
    <source>
        <dbReference type="Proteomes" id="UP001254770"/>
    </source>
</evidence>
<dbReference type="AlphaFoldDB" id="A0AAW8TD16"/>
<evidence type="ECO:0000313" key="1">
    <source>
        <dbReference type="EMBL" id="MDT2545002.1"/>
    </source>
</evidence>
<evidence type="ECO:0008006" key="3">
    <source>
        <dbReference type="Google" id="ProtNLM"/>
    </source>
</evidence>
<accession>A0AAW8TD16</accession>
<name>A0AAW8TD16_9ENTE</name>